<protein>
    <submittedName>
        <fullName evidence="1">Uncharacterized protein</fullName>
    </submittedName>
</protein>
<evidence type="ECO:0000313" key="1">
    <source>
        <dbReference type="EMBL" id="GFP35306.1"/>
    </source>
</evidence>
<gene>
    <name evidence="1" type="ORF">HKBW3S43_01098</name>
</gene>
<sequence length="176" mass="20480">LGIPPHCKQMGYPARKMKKEDFVELLEKLRERPVSGRKLFVWVGDKQSITDILPAEITNEVDLLQIIPDESCSDDANIQRELRKIVRETLQQGVQSLKGQQVLLVSNSWVLARYKVPLSVFYKYYLGDRTLVVLQVDKSMFSGKLPEYVRLRENITLEYFRNLLPEENKDNIIERG</sequence>
<dbReference type="EMBL" id="BLSB01000079">
    <property type="protein sequence ID" value="GFP35306.1"/>
    <property type="molecule type" value="Genomic_DNA"/>
</dbReference>
<dbReference type="AlphaFoldDB" id="A0A6V8PW62"/>
<evidence type="ECO:0000313" key="2">
    <source>
        <dbReference type="Proteomes" id="UP000576480"/>
    </source>
</evidence>
<feature type="non-terminal residue" evidence="1">
    <location>
        <position position="1"/>
    </location>
</feature>
<organism evidence="1 2">
    <name type="scientific">Candidatus Hakubella thermalkaliphila</name>
    <dbReference type="NCBI Taxonomy" id="2754717"/>
    <lineage>
        <taxon>Bacteria</taxon>
        <taxon>Bacillati</taxon>
        <taxon>Actinomycetota</taxon>
        <taxon>Actinomycetota incertae sedis</taxon>
        <taxon>Candidatus Hakubellales</taxon>
        <taxon>Candidatus Hakubellaceae</taxon>
        <taxon>Candidatus Hakubella</taxon>
    </lineage>
</organism>
<proteinExistence type="predicted"/>
<accession>A0A6V8PW62</accession>
<reference evidence="1 2" key="1">
    <citation type="journal article" date="2020" name="Front. Microbiol.">
        <title>Single-cell genomics of novel Actinobacteria with the Wood-Ljungdahl pathway discovered in a serpentinizing system.</title>
        <authorList>
            <person name="Merino N."/>
            <person name="Kawai M."/>
            <person name="Boyd E.S."/>
            <person name="Colman D.R."/>
            <person name="McGlynn S.E."/>
            <person name="Nealson K.H."/>
            <person name="Kurokawa K."/>
            <person name="Hongoh Y."/>
        </authorList>
    </citation>
    <scope>NUCLEOTIDE SEQUENCE [LARGE SCALE GENOMIC DNA]</scope>
    <source>
        <strain evidence="1 2">S43</strain>
    </source>
</reference>
<name>A0A6V8PW62_9ACTN</name>
<comment type="caution">
    <text evidence="1">The sequence shown here is derived from an EMBL/GenBank/DDBJ whole genome shotgun (WGS) entry which is preliminary data.</text>
</comment>
<dbReference type="Proteomes" id="UP000576480">
    <property type="component" value="Unassembled WGS sequence"/>
</dbReference>
<dbReference type="RefSeq" id="WP_219854756.1">
    <property type="nucleotide sequence ID" value="NZ_BLSB01000079.1"/>
</dbReference>